<dbReference type="Pfam" id="PF00001">
    <property type="entry name" value="7tm_1"/>
    <property type="match status" value="1"/>
</dbReference>
<evidence type="ECO:0000256" key="1">
    <source>
        <dbReference type="ARBA" id="ARBA00004651"/>
    </source>
</evidence>
<dbReference type="GO" id="GO:0004930">
    <property type="term" value="F:G protein-coupled receptor activity"/>
    <property type="evidence" value="ECO:0007669"/>
    <property type="project" value="UniProtKB-KW"/>
</dbReference>
<proteinExistence type="inferred from homology"/>
<dbReference type="Ensembl" id="ENSPKIT00000007847.1">
    <property type="protein sequence ID" value="ENSPKIP00000027082.1"/>
    <property type="gene ID" value="ENSPKIG00000009300.1"/>
</dbReference>
<dbReference type="GO" id="GO:0005886">
    <property type="term" value="C:plasma membrane"/>
    <property type="evidence" value="ECO:0007669"/>
    <property type="project" value="UniProtKB-SubCell"/>
</dbReference>
<evidence type="ECO:0000256" key="8">
    <source>
        <dbReference type="ARBA" id="ARBA00023180"/>
    </source>
</evidence>
<evidence type="ECO:0000313" key="13">
    <source>
        <dbReference type="Ensembl" id="ENSPKIP00000027082.1"/>
    </source>
</evidence>
<dbReference type="PANTHER" id="PTHR24232">
    <property type="entry name" value="G-PROTEIN COUPLED RECEPTOR"/>
    <property type="match status" value="1"/>
</dbReference>
<keyword evidence="7 10" id="KW-0675">Receptor</keyword>
<dbReference type="PANTHER" id="PTHR24232:SF56">
    <property type="entry name" value="G-PROTEIN COUPLED RECEPTOR 55"/>
    <property type="match status" value="1"/>
</dbReference>
<dbReference type="FunFam" id="1.20.1070.10:FF:000142">
    <property type="entry name" value="G protein-coupled receptor 55"/>
    <property type="match status" value="1"/>
</dbReference>
<dbReference type="SUPFAM" id="SSF81321">
    <property type="entry name" value="Family A G protein-coupled receptor-like"/>
    <property type="match status" value="1"/>
</dbReference>
<keyword evidence="6 11" id="KW-0472">Membrane</keyword>
<organism evidence="13 14">
    <name type="scientific">Paramormyrops kingsleyae</name>
    <dbReference type="NCBI Taxonomy" id="1676925"/>
    <lineage>
        <taxon>Eukaryota</taxon>
        <taxon>Metazoa</taxon>
        <taxon>Chordata</taxon>
        <taxon>Craniata</taxon>
        <taxon>Vertebrata</taxon>
        <taxon>Euteleostomi</taxon>
        <taxon>Actinopterygii</taxon>
        <taxon>Neopterygii</taxon>
        <taxon>Teleostei</taxon>
        <taxon>Osteoglossocephala</taxon>
        <taxon>Osteoglossomorpha</taxon>
        <taxon>Osteoglossiformes</taxon>
        <taxon>Mormyridae</taxon>
        <taxon>Paramormyrops</taxon>
    </lineage>
</organism>
<dbReference type="SMART" id="SM01381">
    <property type="entry name" value="7TM_GPCR_Srsx"/>
    <property type="match status" value="1"/>
</dbReference>
<dbReference type="OrthoDB" id="9447539at2759"/>
<dbReference type="GO" id="GO:0007200">
    <property type="term" value="P:phospholipase C-activating G protein-coupled receptor signaling pathway"/>
    <property type="evidence" value="ECO:0007669"/>
    <property type="project" value="TreeGrafter"/>
</dbReference>
<keyword evidence="14" id="KW-1185">Reference proteome</keyword>
<evidence type="ECO:0000259" key="12">
    <source>
        <dbReference type="PROSITE" id="PS50262"/>
    </source>
</evidence>
<dbReference type="GeneTree" id="ENSGT01040000240444"/>
<evidence type="ECO:0000313" key="14">
    <source>
        <dbReference type="Proteomes" id="UP000261540"/>
    </source>
</evidence>
<sequence>MLCTERRSASTFKKRPVQLREDMASTMAVTALSPLVSDGNETDCDFAKVDGLMTSLQLVIYIPIFVFGLMLNTTALVVFYVLLKKWTETTIYMTNLALMDLLLLFSLPFKMHATTHKWAFNKKLFCSFLESLHFVTMYGSIYTIMCISIDRYISIKLPIQARTLRSPRMARMVCLLIWVLVLSATVPVYKFHNTDEKQFRCFHEFSNDGWNPVLIACVEVFGFLLPALVLVVCSVQIIHTLKKSQECSAKSLACARIIYSSLFAFLVPFTPSHLGIFLQFLVHQGTITDCTAKTQISLYMQVTMCLANITCCLDAVCYYFMTREIRSSKDILTRSISYRRPTSTSEV</sequence>
<dbReference type="Gene3D" id="1.20.1070.10">
    <property type="entry name" value="Rhodopsin 7-helix transmembrane proteins"/>
    <property type="match status" value="1"/>
</dbReference>
<keyword evidence="8" id="KW-0325">Glycoprotein</keyword>
<comment type="subcellular location">
    <subcellularLocation>
        <location evidence="1">Cell membrane</location>
        <topology evidence="1">Multi-pass membrane protein</topology>
    </subcellularLocation>
</comment>
<evidence type="ECO:0000256" key="3">
    <source>
        <dbReference type="ARBA" id="ARBA00022692"/>
    </source>
</evidence>
<accession>A0A3B3S8M3</accession>
<comment type="similarity">
    <text evidence="10">Belongs to the G-protein coupled receptor 1 family.</text>
</comment>
<dbReference type="PROSITE" id="PS00237">
    <property type="entry name" value="G_PROTEIN_RECEP_F1_1"/>
    <property type="match status" value="1"/>
</dbReference>
<keyword evidence="4 11" id="KW-1133">Transmembrane helix</keyword>
<reference evidence="13" key="1">
    <citation type="submission" date="2025-08" db="UniProtKB">
        <authorList>
            <consortium name="Ensembl"/>
        </authorList>
    </citation>
    <scope>IDENTIFICATION</scope>
</reference>
<name>A0A3B3S8M3_9TELE</name>
<evidence type="ECO:0000256" key="4">
    <source>
        <dbReference type="ARBA" id="ARBA00022989"/>
    </source>
</evidence>
<keyword evidence="2" id="KW-1003">Cell membrane</keyword>
<feature type="transmembrane region" description="Helical" evidence="11">
    <location>
        <begin position="257"/>
        <end position="278"/>
    </location>
</feature>
<feature type="transmembrane region" description="Helical" evidence="11">
    <location>
        <begin position="209"/>
        <end position="237"/>
    </location>
</feature>
<dbReference type="PRINTS" id="PR00237">
    <property type="entry name" value="GPCRRHODOPSN"/>
</dbReference>
<evidence type="ECO:0000256" key="6">
    <source>
        <dbReference type="ARBA" id="ARBA00023136"/>
    </source>
</evidence>
<evidence type="ECO:0000256" key="11">
    <source>
        <dbReference type="SAM" id="Phobius"/>
    </source>
</evidence>
<dbReference type="PROSITE" id="PS50262">
    <property type="entry name" value="G_PROTEIN_RECEP_F1_2"/>
    <property type="match status" value="1"/>
</dbReference>
<reference evidence="13" key="2">
    <citation type="submission" date="2025-09" db="UniProtKB">
        <authorList>
            <consortium name="Ensembl"/>
        </authorList>
    </citation>
    <scope>IDENTIFICATION</scope>
</reference>
<evidence type="ECO:0000256" key="2">
    <source>
        <dbReference type="ARBA" id="ARBA00022475"/>
    </source>
</evidence>
<evidence type="ECO:0000256" key="10">
    <source>
        <dbReference type="RuleBase" id="RU000688"/>
    </source>
</evidence>
<evidence type="ECO:0000256" key="5">
    <source>
        <dbReference type="ARBA" id="ARBA00023040"/>
    </source>
</evidence>
<feature type="transmembrane region" description="Helical" evidence="11">
    <location>
        <begin position="58"/>
        <end position="83"/>
    </location>
</feature>
<feature type="transmembrane region" description="Helical" evidence="11">
    <location>
        <begin position="298"/>
        <end position="321"/>
    </location>
</feature>
<dbReference type="AlphaFoldDB" id="A0A3B3S8M3"/>
<feature type="transmembrane region" description="Helical" evidence="11">
    <location>
        <begin position="90"/>
        <end position="111"/>
    </location>
</feature>
<dbReference type="InterPro" id="IPR017452">
    <property type="entry name" value="GPCR_Rhodpsn_7TM"/>
</dbReference>
<protein>
    <submittedName>
        <fullName evidence="13">G protein-coupled receptor 55</fullName>
    </submittedName>
</protein>
<keyword evidence="3 10" id="KW-0812">Transmembrane</keyword>
<evidence type="ECO:0000256" key="9">
    <source>
        <dbReference type="ARBA" id="ARBA00023224"/>
    </source>
</evidence>
<keyword evidence="5 10" id="KW-0297">G-protein coupled receptor</keyword>
<feature type="transmembrane region" description="Helical" evidence="11">
    <location>
        <begin position="170"/>
        <end position="189"/>
    </location>
</feature>
<dbReference type="Proteomes" id="UP000261540">
    <property type="component" value="Unplaced"/>
</dbReference>
<evidence type="ECO:0000256" key="7">
    <source>
        <dbReference type="ARBA" id="ARBA00023170"/>
    </source>
</evidence>
<dbReference type="STRING" id="1676925.ENSPKIP00000027082"/>
<dbReference type="InterPro" id="IPR000276">
    <property type="entry name" value="GPCR_Rhodpsn"/>
</dbReference>
<feature type="domain" description="G-protein coupled receptors family 1 profile" evidence="12">
    <location>
        <begin position="71"/>
        <end position="318"/>
    </location>
</feature>
<dbReference type="GO" id="GO:0035025">
    <property type="term" value="P:positive regulation of Rho protein signal transduction"/>
    <property type="evidence" value="ECO:0007669"/>
    <property type="project" value="TreeGrafter"/>
</dbReference>
<keyword evidence="9 10" id="KW-0807">Transducer</keyword>